<evidence type="ECO:0000256" key="2">
    <source>
        <dbReference type="ARBA" id="ARBA00022723"/>
    </source>
</evidence>
<dbReference type="EMBL" id="KJ372239">
    <property type="protein sequence ID" value="AII26505.1"/>
    <property type="molecule type" value="Genomic_DNA"/>
</dbReference>
<dbReference type="SUPFAM" id="SSF46626">
    <property type="entry name" value="Cytochrome c"/>
    <property type="match status" value="1"/>
</dbReference>
<dbReference type="Gene3D" id="1.10.760.10">
    <property type="entry name" value="Cytochrome c-like domain"/>
    <property type="match status" value="2"/>
</dbReference>
<evidence type="ECO:0000256" key="4">
    <source>
        <dbReference type="PROSITE-ProRule" id="PRU00433"/>
    </source>
</evidence>
<feature type="chain" id="PRO_5001712340" evidence="5">
    <location>
        <begin position="24"/>
        <end position="624"/>
    </location>
</feature>
<dbReference type="AlphaFoldDB" id="A0A076G313"/>
<feature type="signal peptide" evidence="5">
    <location>
        <begin position="1"/>
        <end position="23"/>
    </location>
</feature>
<name>A0A076G313_PSEAI</name>
<dbReference type="InterPro" id="IPR009056">
    <property type="entry name" value="Cyt_c-like_dom"/>
</dbReference>
<evidence type="ECO:0000259" key="6">
    <source>
        <dbReference type="PROSITE" id="PS51007"/>
    </source>
</evidence>
<evidence type="ECO:0000313" key="7">
    <source>
        <dbReference type="EMBL" id="AII26505.1"/>
    </source>
</evidence>
<dbReference type="InterPro" id="IPR036909">
    <property type="entry name" value="Cyt_c-like_dom_sf"/>
</dbReference>
<organism evidence="7">
    <name type="scientific">Pseudomonas aeruginosa</name>
    <dbReference type="NCBI Taxonomy" id="287"/>
    <lineage>
        <taxon>Bacteria</taxon>
        <taxon>Pseudomonadati</taxon>
        <taxon>Pseudomonadota</taxon>
        <taxon>Gammaproteobacteria</taxon>
        <taxon>Pseudomonadales</taxon>
        <taxon>Pseudomonadaceae</taxon>
        <taxon>Pseudomonas</taxon>
    </lineage>
</organism>
<dbReference type="InterPro" id="IPR051395">
    <property type="entry name" value="Cytochrome_c_Peroxidase/MauG"/>
</dbReference>
<dbReference type="GO" id="GO:0009055">
    <property type="term" value="F:electron transfer activity"/>
    <property type="evidence" value="ECO:0007669"/>
    <property type="project" value="InterPro"/>
</dbReference>
<dbReference type="GO" id="GO:0020037">
    <property type="term" value="F:heme binding"/>
    <property type="evidence" value="ECO:0007669"/>
    <property type="project" value="InterPro"/>
</dbReference>
<proteinExistence type="predicted"/>
<dbReference type="GO" id="GO:0046872">
    <property type="term" value="F:metal ion binding"/>
    <property type="evidence" value="ECO:0007669"/>
    <property type="project" value="UniProtKB-KW"/>
</dbReference>
<dbReference type="GO" id="GO:0004130">
    <property type="term" value="F:cytochrome-c peroxidase activity"/>
    <property type="evidence" value="ECO:0007669"/>
    <property type="project" value="TreeGrafter"/>
</dbReference>
<dbReference type="PANTHER" id="PTHR30600">
    <property type="entry name" value="CYTOCHROME C PEROXIDASE-RELATED"/>
    <property type="match status" value="1"/>
</dbReference>
<dbReference type="Pfam" id="PF21419">
    <property type="entry name" value="RoxA-like_Cyt-c"/>
    <property type="match status" value="1"/>
</dbReference>
<keyword evidence="3 4" id="KW-0408">Iron</keyword>
<protein>
    <submittedName>
        <fullName evidence="7">(7S,10S)-hydroperoxide diol synthase</fullName>
    </submittedName>
</protein>
<keyword evidence="1 4" id="KW-0349">Heme</keyword>
<keyword evidence="5" id="KW-0732">Signal</keyword>
<accession>A0A076G313</accession>
<feature type="domain" description="Cytochrome c" evidence="6">
    <location>
        <begin position="348"/>
        <end position="624"/>
    </location>
</feature>
<dbReference type="PROSITE" id="PS51007">
    <property type="entry name" value="CYTC"/>
    <property type="match status" value="1"/>
</dbReference>
<dbReference type="RefSeq" id="WP_319783595.1">
    <property type="nucleotide sequence ID" value="NZ_CP138577.1"/>
</dbReference>
<dbReference type="NCBIfam" id="NF040606">
    <property type="entry name" value="CytoC_perox"/>
    <property type="match status" value="1"/>
</dbReference>
<dbReference type="PANTHER" id="PTHR30600:SF9">
    <property type="entry name" value="BLR7738 PROTEIN"/>
    <property type="match status" value="1"/>
</dbReference>
<dbReference type="InterPro" id="IPR047758">
    <property type="entry name" value="CytoC_perox"/>
</dbReference>
<evidence type="ECO:0000256" key="5">
    <source>
        <dbReference type="SAM" id="SignalP"/>
    </source>
</evidence>
<reference evidence="7" key="1">
    <citation type="journal article" date="2014" name="Biochim. Biophys. Acta">
        <title>Unveiling the genes responsible for the unique Pseudomonas aeruginosa oleate-diol synthase activity.</title>
        <authorList>
            <person name="Estupinan M."/>
            <person name="Diaz P."/>
            <person name="Manresa A."/>
        </authorList>
    </citation>
    <scope>NUCLEOTIDE SEQUENCE</scope>
    <source>
        <strain evidence="7">42A2 NCBI 40045</strain>
    </source>
</reference>
<keyword evidence="2 4" id="KW-0479">Metal-binding</keyword>
<sequence>MHPTFSRILLAAALASAGSPAVATEIQLEQGWNAEQRASWYDASLGSRLLPLAWAQALERPDSEERLFSEDNARRLGFPLRNWQGGELRLPRGFALDQQDDSQFSDTRLRWKARQSSSEPWVGLNCAGCHSTDISYRGSELTVDAGATLANVQAIFDEVLAALRRTSDDGDKFARFAGNVLGSEDSPANRDLLKAALAKCAALIDTLLSMSATDLQPGPGRLDATGQSLNRAAINSGARHLQANPTDAPTSFPALWHTLQMDKLQSSGFVPNVKVLDLNGQVFDLGYLAGDIGVVQGDYGDVVSHPLSGLEGYISSIRVDNLTRVEGLIHKLKAPAWPSQLFGAPDSARLAQGKRLYEENCAACHASIGRDDLQTPIKVRQVRLKAHGDDAPIGTDPWMACNTFTFSSPSGNYFGLFRPSLGTPSGVGIVGRTSKIADMQVPEVFQIMLGKKGQLADGIAEIIHAIVTGQQTLPGSDSLQALPTGQLLLAGGDPAGSQAPSLAAGEVPADKSARKDYCLNTEHPFLGYIARPLNGIWATAPYLHNGSVPSLYDLLLPQEQRPTTFYTGSHEFDPSRVGYLTGPGPDNAFLFDTHLEGNSNAGHDFAREYDESQRLALLEYLKTL</sequence>
<evidence type="ECO:0000256" key="3">
    <source>
        <dbReference type="ARBA" id="ARBA00023004"/>
    </source>
</evidence>
<evidence type="ECO:0000256" key="1">
    <source>
        <dbReference type="ARBA" id="ARBA00022617"/>
    </source>
</evidence>